<organism evidence="3 4">
    <name type="scientific">Caproiciproducens galactitolivorans</name>
    <dbReference type="NCBI Taxonomy" id="642589"/>
    <lineage>
        <taxon>Bacteria</taxon>
        <taxon>Bacillati</taxon>
        <taxon>Bacillota</taxon>
        <taxon>Clostridia</taxon>
        <taxon>Eubacteriales</taxon>
        <taxon>Acutalibacteraceae</taxon>
        <taxon>Caproiciproducens</taxon>
    </lineage>
</organism>
<dbReference type="PROSITE" id="PS50943">
    <property type="entry name" value="HTH_CROC1"/>
    <property type="match status" value="1"/>
</dbReference>
<evidence type="ECO:0000256" key="1">
    <source>
        <dbReference type="ARBA" id="ARBA00023125"/>
    </source>
</evidence>
<dbReference type="PANTHER" id="PTHR46558">
    <property type="entry name" value="TRACRIPTIONAL REGULATORY PROTEIN-RELATED-RELATED"/>
    <property type="match status" value="1"/>
</dbReference>
<gene>
    <name evidence="3" type="primary">xre_3</name>
    <name evidence="3" type="ORF">CAGA_25140</name>
</gene>
<dbReference type="Gene3D" id="1.10.260.40">
    <property type="entry name" value="lambda repressor-like DNA-binding domains"/>
    <property type="match status" value="1"/>
</dbReference>
<dbReference type="Proteomes" id="UP000297714">
    <property type="component" value="Unassembled WGS sequence"/>
</dbReference>
<feature type="domain" description="HTH cro/C1-type" evidence="2">
    <location>
        <begin position="6"/>
        <end position="60"/>
    </location>
</feature>
<dbReference type="EMBL" id="SRMQ01000023">
    <property type="protein sequence ID" value="TGJ75337.1"/>
    <property type="molecule type" value="Genomic_DNA"/>
</dbReference>
<dbReference type="SUPFAM" id="SSF47413">
    <property type="entry name" value="lambda repressor-like DNA-binding domains"/>
    <property type="match status" value="1"/>
</dbReference>
<dbReference type="InterPro" id="IPR010982">
    <property type="entry name" value="Lambda_DNA-bd_dom_sf"/>
</dbReference>
<name>A0A4Z0XXV8_9FIRM</name>
<keyword evidence="4" id="KW-1185">Reference proteome</keyword>
<comment type="caution">
    <text evidence="3">The sequence shown here is derived from an EMBL/GenBank/DDBJ whole genome shotgun (WGS) entry which is preliminary data.</text>
</comment>
<evidence type="ECO:0000313" key="4">
    <source>
        <dbReference type="Proteomes" id="UP000297714"/>
    </source>
</evidence>
<dbReference type="OrthoDB" id="1863057at2"/>
<dbReference type="AlphaFoldDB" id="A0A4Z0XXV8"/>
<protein>
    <submittedName>
        <fullName evidence="3">HTH-type transcriptional regulator Xre</fullName>
    </submittedName>
</protein>
<dbReference type="GO" id="GO:0003677">
    <property type="term" value="F:DNA binding"/>
    <property type="evidence" value="ECO:0007669"/>
    <property type="project" value="UniProtKB-KW"/>
</dbReference>
<dbReference type="RefSeq" id="WP_135661190.1">
    <property type="nucleotide sequence ID" value="NZ_SRMQ01000023.1"/>
</dbReference>
<dbReference type="SMART" id="SM00530">
    <property type="entry name" value="HTH_XRE"/>
    <property type="match status" value="1"/>
</dbReference>
<dbReference type="Pfam" id="PF01381">
    <property type="entry name" value="HTH_3"/>
    <property type="match status" value="1"/>
</dbReference>
<dbReference type="CDD" id="cd00093">
    <property type="entry name" value="HTH_XRE"/>
    <property type="match status" value="1"/>
</dbReference>
<dbReference type="PANTHER" id="PTHR46558:SF11">
    <property type="entry name" value="HTH-TYPE TRANSCRIPTIONAL REGULATOR XRE"/>
    <property type="match status" value="1"/>
</dbReference>
<sequence length="119" mass="13517">MFYDVFAKLCEERGIKPSKAAEECGINKSNVSNWKNNGYVPRSDALNKIADYFGVSVDYLLGNEQKEKSLVNNDEELTAYLEELKTRPEMKMLFNLAKGATKEDVEKAVKIVEAFLKKD</sequence>
<evidence type="ECO:0000313" key="3">
    <source>
        <dbReference type="EMBL" id="TGJ75337.1"/>
    </source>
</evidence>
<proteinExistence type="predicted"/>
<accession>A0A4Z0XXV8</accession>
<evidence type="ECO:0000259" key="2">
    <source>
        <dbReference type="PROSITE" id="PS50943"/>
    </source>
</evidence>
<keyword evidence="1" id="KW-0238">DNA-binding</keyword>
<dbReference type="InterPro" id="IPR001387">
    <property type="entry name" value="Cro/C1-type_HTH"/>
</dbReference>
<reference evidence="3 4" key="1">
    <citation type="submission" date="2019-04" db="EMBL/GenBank/DDBJ databases">
        <authorList>
            <person name="Poehlein A."/>
            <person name="Bengelsdorf F.R."/>
            <person name="Duerre P."/>
            <person name="Daniel R."/>
        </authorList>
    </citation>
    <scope>NUCLEOTIDE SEQUENCE [LARGE SCALE GENOMIC DNA]</scope>
    <source>
        <strain evidence="3 4">BS-1</strain>
    </source>
</reference>